<proteinExistence type="predicted"/>
<dbReference type="Proteomes" id="UP001501251">
    <property type="component" value="Unassembled WGS sequence"/>
</dbReference>
<organism evidence="1 2">
    <name type="scientific">Streptosporangium oxazolinicum</name>
    <dbReference type="NCBI Taxonomy" id="909287"/>
    <lineage>
        <taxon>Bacteria</taxon>
        <taxon>Bacillati</taxon>
        <taxon>Actinomycetota</taxon>
        <taxon>Actinomycetes</taxon>
        <taxon>Streptosporangiales</taxon>
        <taxon>Streptosporangiaceae</taxon>
        <taxon>Streptosporangium</taxon>
    </lineage>
</organism>
<dbReference type="RefSeq" id="WP_344923166.1">
    <property type="nucleotide sequence ID" value="NZ_BAABAQ010000020.1"/>
</dbReference>
<comment type="caution">
    <text evidence="1">The sequence shown here is derived from an EMBL/GenBank/DDBJ whole genome shotgun (WGS) entry which is preliminary data.</text>
</comment>
<protein>
    <recommendedName>
        <fullName evidence="3">Tail terminator</fullName>
    </recommendedName>
</protein>
<keyword evidence="2" id="KW-1185">Reference proteome</keyword>
<evidence type="ECO:0008006" key="3">
    <source>
        <dbReference type="Google" id="ProtNLM"/>
    </source>
</evidence>
<evidence type="ECO:0000313" key="1">
    <source>
        <dbReference type="EMBL" id="GAA4209402.1"/>
    </source>
</evidence>
<dbReference type="EMBL" id="BAABAQ010000020">
    <property type="protein sequence ID" value="GAA4209402.1"/>
    <property type="molecule type" value="Genomic_DNA"/>
</dbReference>
<sequence length="145" mass="15640">MGIAEDLARTDPLPRILDWVGSHPAVLGVFGGAQDRVGAYSKRPYPRLRITDVPGGTDDMLTRLMAVRVQVEALGEVDGGPGKEELRRIFYTAVGALGELPAAEPTVEGPVIVRIRPAQAGGYLPEADGRPRYLGQVTVWCHPAW</sequence>
<accession>A0ABP8BL23</accession>
<evidence type="ECO:0000313" key="2">
    <source>
        <dbReference type="Proteomes" id="UP001501251"/>
    </source>
</evidence>
<name>A0ABP8BL23_9ACTN</name>
<reference evidence="2" key="1">
    <citation type="journal article" date="2019" name="Int. J. Syst. Evol. Microbiol.">
        <title>The Global Catalogue of Microorganisms (GCM) 10K type strain sequencing project: providing services to taxonomists for standard genome sequencing and annotation.</title>
        <authorList>
            <consortium name="The Broad Institute Genomics Platform"/>
            <consortium name="The Broad Institute Genome Sequencing Center for Infectious Disease"/>
            <person name="Wu L."/>
            <person name="Ma J."/>
        </authorList>
    </citation>
    <scope>NUCLEOTIDE SEQUENCE [LARGE SCALE GENOMIC DNA]</scope>
    <source>
        <strain evidence="2">JCM 17388</strain>
    </source>
</reference>
<gene>
    <name evidence="1" type="ORF">GCM10022252_75880</name>
</gene>